<feature type="domain" description="Amidohydrolase-related" evidence="3">
    <location>
        <begin position="62"/>
        <end position="428"/>
    </location>
</feature>
<dbReference type="GO" id="GO:0016810">
    <property type="term" value="F:hydrolase activity, acting on carbon-nitrogen (but not peptide) bonds"/>
    <property type="evidence" value="ECO:0007669"/>
    <property type="project" value="InterPro"/>
</dbReference>
<dbReference type="EMBL" id="LPXN01000044">
    <property type="protein sequence ID" value="KZD12231.1"/>
    <property type="molecule type" value="Genomic_DNA"/>
</dbReference>
<name>A0A154WFD0_9PROT</name>
<dbReference type="InterPro" id="IPR006680">
    <property type="entry name" value="Amidohydro-rel"/>
</dbReference>
<dbReference type="Gene3D" id="3.20.20.140">
    <property type="entry name" value="Metal-dependent hydrolases"/>
    <property type="match status" value="1"/>
</dbReference>
<dbReference type="PANTHER" id="PTHR43794:SF11">
    <property type="entry name" value="AMIDOHYDROLASE-RELATED DOMAIN-CONTAINING PROTEIN"/>
    <property type="match status" value="1"/>
</dbReference>
<comment type="caution">
    <text evidence="4">The sequence shown here is derived from an EMBL/GenBank/DDBJ whole genome shotgun (WGS) entry which is preliminary data.</text>
</comment>
<evidence type="ECO:0000256" key="2">
    <source>
        <dbReference type="ARBA" id="ARBA00022801"/>
    </source>
</evidence>
<evidence type="ECO:0000259" key="3">
    <source>
        <dbReference type="Pfam" id="PF01979"/>
    </source>
</evidence>
<proteinExistence type="inferred from homology"/>
<organism evidence="4 5">
    <name type="scientific">Oceanibaculum pacificum</name>
    <dbReference type="NCBI Taxonomy" id="580166"/>
    <lineage>
        <taxon>Bacteria</taxon>
        <taxon>Pseudomonadati</taxon>
        <taxon>Pseudomonadota</taxon>
        <taxon>Alphaproteobacteria</taxon>
        <taxon>Rhodospirillales</taxon>
        <taxon>Oceanibaculaceae</taxon>
        <taxon>Oceanibaculum</taxon>
    </lineage>
</organism>
<keyword evidence="5" id="KW-1185">Reference proteome</keyword>
<sequence>MDTQQQTTVIRKADWVVAWDAEKNRHVYRRGVDIAFKGTNILHVGPDYDGPADTEVDGRRSVVLPGLINIHCHPYNQPTYKGVREELGNPKLYMSALYDRTALFQTDAAGSKATCAYALSEMLLSGVTTVADLSPNYEGWLDVLEQSGLRAYVTPQFREARWDVPTGHRLDFVWDKEAGRTQYARALDIVDKAVAHPSGRLSGIVMPAQIDTCTAELFQDSMKAARARGLPLQTHAAQSVVEFHEMVRRHGLTPIEWLDEIGFLAPDVTIGHGIFLDHHSLINWESRTDLARLAKSGATVAHCPVVFSRYGHTLEHFGKYLEAGVNMAIGTDTHPHNLWEEMRLAATLAKVNARDFRAVTTADMFNAVTIGPAKALGRPDIGRLAPGAKADIVLVDAAHPIMRPLRDPLRSLVYTAAERAVTDVYVDGVKRVENGAVLTFDFAAAAEQVEQGQIRAEARVPERNPKGLTGRDIAPLSLEEI</sequence>
<dbReference type="Gene3D" id="2.30.40.10">
    <property type="entry name" value="Urease, subunit C, domain 1"/>
    <property type="match status" value="1"/>
</dbReference>
<dbReference type="RefSeq" id="WP_067552890.1">
    <property type="nucleotide sequence ID" value="NZ_LPXN01000044.1"/>
</dbReference>
<evidence type="ECO:0000313" key="5">
    <source>
        <dbReference type="Proteomes" id="UP000076400"/>
    </source>
</evidence>
<dbReference type="AlphaFoldDB" id="A0A154WFD0"/>
<protein>
    <submittedName>
        <fullName evidence="4">N-ethylammeline chlorohydrolase</fullName>
    </submittedName>
</protein>
<comment type="similarity">
    <text evidence="1">Belongs to the metallo-dependent hydrolases superfamily. ATZ/TRZ family.</text>
</comment>
<dbReference type="SUPFAM" id="SSF51338">
    <property type="entry name" value="Composite domain of metallo-dependent hydrolases"/>
    <property type="match status" value="1"/>
</dbReference>
<dbReference type="SUPFAM" id="SSF51556">
    <property type="entry name" value="Metallo-dependent hydrolases"/>
    <property type="match status" value="1"/>
</dbReference>
<gene>
    <name evidence="4" type="ORF">AUP43_17110</name>
</gene>
<dbReference type="InterPro" id="IPR050287">
    <property type="entry name" value="MTA/SAH_deaminase"/>
</dbReference>
<dbReference type="InterPro" id="IPR011059">
    <property type="entry name" value="Metal-dep_hydrolase_composite"/>
</dbReference>
<dbReference type="OrthoDB" id="9796020at2"/>
<keyword evidence="2 4" id="KW-0378">Hydrolase</keyword>
<dbReference type="STRING" id="580166.AUP43_17110"/>
<dbReference type="InterPro" id="IPR032466">
    <property type="entry name" value="Metal_Hydrolase"/>
</dbReference>
<evidence type="ECO:0000313" key="4">
    <source>
        <dbReference type="EMBL" id="KZD12231.1"/>
    </source>
</evidence>
<evidence type="ECO:0000256" key="1">
    <source>
        <dbReference type="ARBA" id="ARBA00006745"/>
    </source>
</evidence>
<dbReference type="Proteomes" id="UP000076400">
    <property type="component" value="Unassembled WGS sequence"/>
</dbReference>
<dbReference type="Pfam" id="PF01979">
    <property type="entry name" value="Amidohydro_1"/>
    <property type="match status" value="1"/>
</dbReference>
<dbReference type="PANTHER" id="PTHR43794">
    <property type="entry name" value="AMINOHYDROLASE SSNA-RELATED"/>
    <property type="match status" value="1"/>
</dbReference>
<accession>A0A154WFD0</accession>
<reference evidence="4 5" key="1">
    <citation type="submission" date="2015-12" db="EMBL/GenBank/DDBJ databases">
        <title>Genome sequence of Oceanibaculum pacificum MCCC 1A02656.</title>
        <authorList>
            <person name="Lu L."/>
            <person name="Lai Q."/>
            <person name="Shao Z."/>
            <person name="Qian P."/>
        </authorList>
    </citation>
    <scope>NUCLEOTIDE SEQUENCE [LARGE SCALE GENOMIC DNA]</scope>
    <source>
        <strain evidence="4 5">MCCC 1A02656</strain>
    </source>
</reference>